<keyword evidence="4" id="KW-1185">Reference proteome</keyword>
<dbReference type="EMBL" id="CP010429">
    <property type="protein sequence ID" value="AKD58771.1"/>
    <property type="molecule type" value="Genomic_DNA"/>
</dbReference>
<dbReference type="Proteomes" id="UP000033054">
    <property type="component" value="Chromosome"/>
</dbReference>
<dbReference type="GO" id="GO:0000160">
    <property type="term" value="P:phosphorelay signal transduction system"/>
    <property type="evidence" value="ECO:0007669"/>
    <property type="project" value="InterPro"/>
</dbReference>
<dbReference type="InterPro" id="IPR011006">
    <property type="entry name" value="CheY-like_superfamily"/>
</dbReference>
<feature type="modified residue" description="4-aspartylphosphate" evidence="1">
    <location>
        <position position="66"/>
    </location>
</feature>
<evidence type="ECO:0000259" key="2">
    <source>
        <dbReference type="PROSITE" id="PS50110"/>
    </source>
</evidence>
<dbReference type="PATRIC" id="fig|1379870.5.peg.5348"/>
<sequence>MFHQRSSIPLLVVDKNKDHQLLIGYCLRTKIPQAEPTFAATTQEALSFLRHSFNQKEDFPKLLLLDLSLPKTIHGFALLKEIRICYPLLPVIILNTKQDQSLVNRAYQLGAHSFMGKPLNLEEWENHFQMIKEYWLWTVTLS</sequence>
<dbReference type="Pfam" id="PF00072">
    <property type="entry name" value="Response_reg"/>
    <property type="match status" value="1"/>
</dbReference>
<proteinExistence type="predicted"/>
<dbReference type="InterPro" id="IPR052893">
    <property type="entry name" value="TCS_response_regulator"/>
</dbReference>
<dbReference type="OrthoDB" id="961596at2"/>
<dbReference type="STRING" id="1379870.SD10_24715"/>
<dbReference type="AlphaFoldDB" id="A0A0E3VAW2"/>
<dbReference type="PANTHER" id="PTHR44520">
    <property type="entry name" value="RESPONSE REGULATOR RCP1-RELATED"/>
    <property type="match status" value="1"/>
</dbReference>
<dbReference type="PANTHER" id="PTHR44520:SF2">
    <property type="entry name" value="RESPONSE REGULATOR RCP1"/>
    <property type="match status" value="1"/>
</dbReference>
<dbReference type="Gene3D" id="3.40.50.2300">
    <property type="match status" value="1"/>
</dbReference>
<gene>
    <name evidence="3" type="ORF">SD10_24715</name>
</gene>
<evidence type="ECO:0000313" key="3">
    <source>
        <dbReference type="EMBL" id="AKD58771.1"/>
    </source>
</evidence>
<keyword evidence="1" id="KW-0597">Phosphoprotein</keyword>
<protein>
    <recommendedName>
        <fullName evidence="2">Response regulatory domain-containing protein</fullName>
    </recommendedName>
</protein>
<feature type="domain" description="Response regulatory" evidence="2">
    <location>
        <begin position="9"/>
        <end position="132"/>
    </location>
</feature>
<dbReference type="SMART" id="SM00448">
    <property type="entry name" value="REC"/>
    <property type="match status" value="1"/>
</dbReference>
<dbReference type="HOGENOM" id="CLU_000445_69_17_10"/>
<evidence type="ECO:0000313" key="4">
    <source>
        <dbReference type="Proteomes" id="UP000033054"/>
    </source>
</evidence>
<evidence type="ECO:0000256" key="1">
    <source>
        <dbReference type="PROSITE-ProRule" id="PRU00169"/>
    </source>
</evidence>
<dbReference type="SUPFAM" id="SSF52172">
    <property type="entry name" value="CheY-like"/>
    <property type="match status" value="1"/>
</dbReference>
<reference evidence="3 4" key="1">
    <citation type="journal article" date="2014" name="Curr. Microbiol.">
        <title>Spirosoma radiotolerans sp. nov., a gamma-radiation-resistant bacterium isolated from gamma ray-irradiated soil.</title>
        <authorList>
            <person name="Lee J.J."/>
            <person name="Srinivasan S."/>
            <person name="Lim S."/>
            <person name="Joe M."/>
            <person name="Im S."/>
            <person name="Bae S.I."/>
            <person name="Park K.R."/>
            <person name="Han J.H."/>
            <person name="Park S.H."/>
            <person name="Joo B.M."/>
            <person name="Park S.J."/>
            <person name="Kim M.K."/>
        </authorList>
    </citation>
    <scope>NUCLEOTIDE SEQUENCE [LARGE SCALE GENOMIC DNA]</scope>
    <source>
        <strain evidence="3 4">DG5A</strain>
    </source>
</reference>
<accession>A0A0E3VAW2</accession>
<dbReference type="InterPro" id="IPR001789">
    <property type="entry name" value="Sig_transdc_resp-reg_receiver"/>
</dbReference>
<dbReference type="KEGG" id="srd:SD10_24715"/>
<name>A0A0E3VAW2_9BACT</name>
<dbReference type="PROSITE" id="PS50110">
    <property type="entry name" value="RESPONSE_REGULATORY"/>
    <property type="match status" value="1"/>
</dbReference>
<organism evidence="3 4">
    <name type="scientific">Spirosoma radiotolerans</name>
    <dbReference type="NCBI Taxonomy" id="1379870"/>
    <lineage>
        <taxon>Bacteria</taxon>
        <taxon>Pseudomonadati</taxon>
        <taxon>Bacteroidota</taxon>
        <taxon>Cytophagia</taxon>
        <taxon>Cytophagales</taxon>
        <taxon>Cytophagaceae</taxon>
        <taxon>Spirosoma</taxon>
    </lineage>
</organism>